<dbReference type="Gene3D" id="3.40.640.10">
    <property type="entry name" value="Type I PLP-dependent aspartate aminotransferase-like (Major domain)"/>
    <property type="match status" value="1"/>
</dbReference>
<dbReference type="Proteomes" id="UP000251717">
    <property type="component" value="Unassembled WGS sequence"/>
</dbReference>
<evidence type="ECO:0000259" key="6">
    <source>
        <dbReference type="Pfam" id="PF00155"/>
    </source>
</evidence>
<sequence length="397" mass="45888">MRKEYIMKNTEYDFKSVTDRHNTNCLKWDLFDDDLPMWVADMDFKVAPAIQEAIQNRASHPVYGYTVVPDELFEAYIGWWARRYGLNMSREDMAYAMGVMPSISSMIRCLTDVGDEILIQSPVYHVFFYYIEDNNRKVLENELIYEDGKYRIDFDDLEEKLSRVKMMILCNPQNPVGKIWSREDLDRIDELCRKHDVILISDEIHCDLTDPGVKYNPFKANDNVIRCLSPSKSFNIAGFQSSIVHCTNPELLEKIKTQMHVDNSDSCNVFATTAVIAAYNDSEDWFEELREVLYENKQMVKDYLANELPVVRLVECDATYLLWLDCSELNTQSKVLSEFLRQNQGLFLSAGSDFGECGDNFLRMNIACPPELLKDGLARLKAGVIALNNINRLSKNI</sequence>
<proteinExistence type="inferred from homology"/>
<keyword evidence="8" id="KW-1185">Reference proteome</keyword>
<dbReference type="SUPFAM" id="SSF53383">
    <property type="entry name" value="PLP-dependent transferases"/>
    <property type="match status" value="1"/>
</dbReference>
<dbReference type="InterPro" id="IPR004839">
    <property type="entry name" value="Aminotransferase_I/II_large"/>
</dbReference>
<dbReference type="GO" id="GO:0030170">
    <property type="term" value="F:pyridoxal phosphate binding"/>
    <property type="evidence" value="ECO:0007669"/>
    <property type="project" value="InterPro"/>
</dbReference>
<evidence type="ECO:0000256" key="5">
    <source>
        <dbReference type="ARBA" id="ARBA00037974"/>
    </source>
</evidence>
<feature type="domain" description="Aminotransferase class I/classII large" evidence="6">
    <location>
        <begin position="47"/>
        <end position="380"/>
    </location>
</feature>
<comment type="similarity">
    <text evidence="5">Belongs to the class-II pyridoxal-phosphate-dependent aminotransferase family. MalY/PatB cystathionine beta-lyase subfamily.</text>
</comment>
<dbReference type="EC" id="4.4.1.13" evidence="2"/>
<accession>A0A315XPP9</accession>
<evidence type="ECO:0000256" key="1">
    <source>
        <dbReference type="ARBA" id="ARBA00001933"/>
    </source>
</evidence>
<dbReference type="Gene3D" id="3.90.1150.10">
    <property type="entry name" value="Aspartate Aminotransferase, domain 1"/>
    <property type="match status" value="1"/>
</dbReference>
<dbReference type="PANTHER" id="PTHR43525">
    <property type="entry name" value="PROTEIN MALY"/>
    <property type="match status" value="1"/>
</dbReference>
<dbReference type="GO" id="GO:0047804">
    <property type="term" value="F:cysteine-S-conjugate beta-lyase activity"/>
    <property type="evidence" value="ECO:0007669"/>
    <property type="project" value="UniProtKB-EC"/>
</dbReference>
<keyword evidence="3" id="KW-0663">Pyridoxal phosphate</keyword>
<keyword evidence="4 7" id="KW-0456">Lyase</keyword>
<name>A0A315XPP9_9EURY</name>
<evidence type="ECO:0000256" key="3">
    <source>
        <dbReference type="ARBA" id="ARBA00022898"/>
    </source>
</evidence>
<protein>
    <recommendedName>
        <fullName evidence="2">cysteine-S-conjugate beta-lyase</fullName>
        <ecNumber evidence="2">4.4.1.13</ecNumber>
    </recommendedName>
</protein>
<dbReference type="EMBL" id="MZGS01000016">
    <property type="protein sequence ID" value="PWB87838.1"/>
    <property type="molecule type" value="Genomic_DNA"/>
</dbReference>
<dbReference type="AlphaFoldDB" id="A0A315XPP9"/>
<evidence type="ECO:0000256" key="2">
    <source>
        <dbReference type="ARBA" id="ARBA00012224"/>
    </source>
</evidence>
<gene>
    <name evidence="7" type="primary">patB</name>
    <name evidence="7" type="ORF">MBBTH_04250</name>
</gene>
<dbReference type="InterPro" id="IPR051798">
    <property type="entry name" value="Class-II_PLP-Dep_Aminotrans"/>
</dbReference>
<organism evidence="7 8">
    <name type="scientific">Methanobrevibacter thaueri</name>
    <dbReference type="NCBI Taxonomy" id="190975"/>
    <lineage>
        <taxon>Archaea</taxon>
        <taxon>Methanobacteriati</taxon>
        <taxon>Methanobacteriota</taxon>
        <taxon>Methanomada group</taxon>
        <taxon>Methanobacteria</taxon>
        <taxon>Methanobacteriales</taxon>
        <taxon>Methanobacteriaceae</taxon>
        <taxon>Methanobrevibacter</taxon>
    </lineage>
</organism>
<dbReference type="PANTHER" id="PTHR43525:SF1">
    <property type="entry name" value="PROTEIN MALY"/>
    <property type="match status" value="1"/>
</dbReference>
<dbReference type="Pfam" id="PF00155">
    <property type="entry name" value="Aminotran_1_2"/>
    <property type="match status" value="1"/>
</dbReference>
<evidence type="ECO:0000313" key="7">
    <source>
        <dbReference type="EMBL" id="PWB87838.1"/>
    </source>
</evidence>
<reference evidence="7 8" key="1">
    <citation type="submission" date="2017-03" db="EMBL/GenBank/DDBJ databases">
        <title>Genome sequence of Methanobrevibacter thaueri.</title>
        <authorList>
            <person name="Poehlein A."/>
            <person name="Seedorf H."/>
            <person name="Daniel R."/>
        </authorList>
    </citation>
    <scope>NUCLEOTIDE SEQUENCE [LARGE SCALE GENOMIC DNA]</scope>
    <source>
        <strain evidence="7 8">DSM 11995</strain>
    </source>
</reference>
<dbReference type="CDD" id="cd00609">
    <property type="entry name" value="AAT_like"/>
    <property type="match status" value="1"/>
</dbReference>
<dbReference type="InterPro" id="IPR015421">
    <property type="entry name" value="PyrdxlP-dep_Trfase_major"/>
</dbReference>
<dbReference type="InterPro" id="IPR027619">
    <property type="entry name" value="C-S_lyase_PatB-like"/>
</dbReference>
<dbReference type="NCBIfam" id="TIGR04350">
    <property type="entry name" value="C_S_lyase_PatB"/>
    <property type="match status" value="1"/>
</dbReference>
<dbReference type="InterPro" id="IPR015422">
    <property type="entry name" value="PyrdxlP-dep_Trfase_small"/>
</dbReference>
<evidence type="ECO:0000256" key="4">
    <source>
        <dbReference type="ARBA" id="ARBA00023239"/>
    </source>
</evidence>
<dbReference type="InterPro" id="IPR015424">
    <property type="entry name" value="PyrdxlP-dep_Trfase"/>
</dbReference>
<comment type="cofactor">
    <cofactor evidence="1">
        <name>pyridoxal 5'-phosphate</name>
        <dbReference type="ChEBI" id="CHEBI:597326"/>
    </cofactor>
</comment>
<comment type="caution">
    <text evidence="7">The sequence shown here is derived from an EMBL/GenBank/DDBJ whole genome shotgun (WGS) entry which is preliminary data.</text>
</comment>
<evidence type="ECO:0000313" key="8">
    <source>
        <dbReference type="Proteomes" id="UP000251717"/>
    </source>
</evidence>